<accession>A0A934MBP6</accession>
<dbReference type="CDD" id="cd08517">
    <property type="entry name" value="PBP2_NikA_DppA_OppA_like_13"/>
    <property type="match status" value="1"/>
</dbReference>
<feature type="domain" description="Solute-binding protein family 5" evidence="5">
    <location>
        <begin position="78"/>
        <end position="426"/>
    </location>
</feature>
<feature type="signal peptide" evidence="4">
    <location>
        <begin position="1"/>
        <end position="30"/>
    </location>
</feature>
<dbReference type="EMBL" id="JAEKJA010000001">
    <property type="protein sequence ID" value="MBJ3774357.1"/>
    <property type="molecule type" value="Genomic_DNA"/>
</dbReference>
<dbReference type="InterPro" id="IPR000914">
    <property type="entry name" value="SBP_5_dom"/>
</dbReference>
<comment type="similarity">
    <text evidence="2">Belongs to the bacterial solute-binding protein 5 family.</text>
</comment>
<keyword evidence="7" id="KW-1185">Reference proteome</keyword>
<dbReference type="Gene3D" id="3.40.190.10">
    <property type="entry name" value="Periplasmic binding protein-like II"/>
    <property type="match status" value="1"/>
</dbReference>
<dbReference type="PANTHER" id="PTHR30290:SF38">
    <property type="entry name" value="D,D-DIPEPTIDE-BINDING PERIPLASMIC PROTEIN DDPA-RELATED"/>
    <property type="match status" value="1"/>
</dbReference>
<protein>
    <submittedName>
        <fullName evidence="6">ABC transporter substrate-binding protein</fullName>
    </submittedName>
</protein>
<organism evidence="6 7">
    <name type="scientific">Acuticoccus mangrovi</name>
    <dbReference type="NCBI Taxonomy" id="2796142"/>
    <lineage>
        <taxon>Bacteria</taxon>
        <taxon>Pseudomonadati</taxon>
        <taxon>Pseudomonadota</taxon>
        <taxon>Alphaproteobacteria</taxon>
        <taxon>Hyphomicrobiales</taxon>
        <taxon>Amorphaceae</taxon>
        <taxon>Acuticoccus</taxon>
    </lineage>
</organism>
<comment type="subcellular location">
    <subcellularLocation>
        <location evidence="1">Periplasm</location>
    </subcellularLocation>
</comment>
<dbReference type="PIRSF" id="PIRSF002741">
    <property type="entry name" value="MppA"/>
    <property type="match status" value="1"/>
</dbReference>
<dbReference type="AlphaFoldDB" id="A0A934MBP6"/>
<comment type="caution">
    <text evidence="6">The sequence shown here is derived from an EMBL/GenBank/DDBJ whole genome shotgun (WGS) entry which is preliminary data.</text>
</comment>
<dbReference type="GO" id="GO:0015833">
    <property type="term" value="P:peptide transport"/>
    <property type="evidence" value="ECO:0007669"/>
    <property type="project" value="TreeGrafter"/>
</dbReference>
<dbReference type="InterPro" id="IPR006311">
    <property type="entry name" value="TAT_signal"/>
</dbReference>
<dbReference type="GO" id="GO:0030288">
    <property type="term" value="C:outer membrane-bounded periplasmic space"/>
    <property type="evidence" value="ECO:0007669"/>
    <property type="project" value="UniProtKB-ARBA"/>
</dbReference>
<evidence type="ECO:0000313" key="7">
    <source>
        <dbReference type="Proteomes" id="UP000609531"/>
    </source>
</evidence>
<dbReference type="Gene3D" id="3.10.105.10">
    <property type="entry name" value="Dipeptide-binding Protein, Domain 3"/>
    <property type="match status" value="1"/>
</dbReference>
<evidence type="ECO:0000256" key="1">
    <source>
        <dbReference type="ARBA" id="ARBA00004418"/>
    </source>
</evidence>
<dbReference type="GO" id="GO:1904680">
    <property type="term" value="F:peptide transmembrane transporter activity"/>
    <property type="evidence" value="ECO:0007669"/>
    <property type="project" value="TreeGrafter"/>
</dbReference>
<dbReference type="Proteomes" id="UP000609531">
    <property type="component" value="Unassembled WGS sequence"/>
</dbReference>
<dbReference type="InterPro" id="IPR039424">
    <property type="entry name" value="SBP_5"/>
</dbReference>
<gene>
    <name evidence="6" type="ORF">JCR33_01575</name>
</gene>
<evidence type="ECO:0000256" key="4">
    <source>
        <dbReference type="SAM" id="SignalP"/>
    </source>
</evidence>
<evidence type="ECO:0000259" key="5">
    <source>
        <dbReference type="Pfam" id="PF00496"/>
    </source>
</evidence>
<dbReference type="PROSITE" id="PS51318">
    <property type="entry name" value="TAT"/>
    <property type="match status" value="1"/>
</dbReference>
<dbReference type="PANTHER" id="PTHR30290">
    <property type="entry name" value="PERIPLASMIC BINDING COMPONENT OF ABC TRANSPORTER"/>
    <property type="match status" value="1"/>
</dbReference>
<feature type="chain" id="PRO_5037818229" evidence="4">
    <location>
        <begin position="31"/>
        <end position="532"/>
    </location>
</feature>
<dbReference type="GO" id="GO:0043190">
    <property type="term" value="C:ATP-binding cassette (ABC) transporter complex"/>
    <property type="evidence" value="ECO:0007669"/>
    <property type="project" value="InterPro"/>
</dbReference>
<dbReference type="Pfam" id="PF00496">
    <property type="entry name" value="SBP_bac_5"/>
    <property type="match status" value="1"/>
</dbReference>
<evidence type="ECO:0000256" key="3">
    <source>
        <dbReference type="ARBA" id="ARBA00022729"/>
    </source>
</evidence>
<reference evidence="6" key="1">
    <citation type="submission" date="2020-12" db="EMBL/GenBank/DDBJ databases">
        <title>Bacterial taxonomy.</title>
        <authorList>
            <person name="Pan X."/>
        </authorList>
    </citation>
    <scope>NUCLEOTIDE SEQUENCE</scope>
    <source>
        <strain evidence="6">B2012</strain>
    </source>
</reference>
<dbReference type="SUPFAM" id="SSF53850">
    <property type="entry name" value="Periplasmic binding protein-like II"/>
    <property type="match status" value="1"/>
</dbReference>
<name>A0A934MBP6_9HYPH</name>
<proteinExistence type="inferred from homology"/>
<dbReference type="RefSeq" id="WP_198880244.1">
    <property type="nucleotide sequence ID" value="NZ_JAEKJA010000001.1"/>
</dbReference>
<dbReference type="InterPro" id="IPR030678">
    <property type="entry name" value="Peptide/Ni-bd"/>
</dbReference>
<sequence length="532" mass="57633">MTFALSRRTLLASTAAVALPSWLRVPAAFAQTKGGTLVVAADTEPRSLNPAIVASNGVFYVASKVVEPLAEMDYQTGLRPLLARSWDASDDGLSFTIHLREGVTWHDGEPFTAADVAFSAMEVWKPLQNLGRVVFKDLETVDTPDDHTAILRFAVPTPGQLIENALPALTSVLPKHVYADGDIAENPANLEPIGTGPFKFAEHKPGEFYRLVRNEDYWEEGKPYLDEIVYRVLPDASAKSAAIETGEIDLTAFSAVPLTDLARLEATDGVTVIPGGYEGITYDLTVEINHRNPILANVDVRKAIAHAIDRNFIVDVIFLGYARAATGLVPASAEAFYTDDVTLYDFDPAAAEALLDEAGYPRGSDGTRFSVSLRPAPWFNESRAAGDYVKQALQRVGIAVELVSADPGGHIKAVYTDHDFDLAIGTPVWRNDPAISTTVLYQGGLPPGVPFANQYGYDSAEMNELIAAGASEVDPAARVAIYADMQRLAADELPLLPLVEFTFTTVARERVQNVANNPRWATSGWADVWLDA</sequence>
<evidence type="ECO:0000313" key="6">
    <source>
        <dbReference type="EMBL" id="MBJ3774357.1"/>
    </source>
</evidence>
<evidence type="ECO:0000256" key="2">
    <source>
        <dbReference type="ARBA" id="ARBA00005695"/>
    </source>
</evidence>
<keyword evidence="3 4" id="KW-0732">Signal</keyword>